<keyword evidence="2" id="KW-1185">Reference proteome</keyword>
<reference evidence="1" key="1">
    <citation type="journal article" date="2015" name="Genome Announc.">
        <title>Draft Genome Sequence of Anaerolineae Strain TC1, a Novel Isolate from a Methanogenic Wastewater Treatment System.</title>
        <authorList>
            <person name="Matsuura N."/>
            <person name="Tourlousse D.M."/>
            <person name="Sun L."/>
            <person name="Toyonaga M."/>
            <person name="Kuroda K."/>
            <person name="Ohashi A."/>
            <person name="Cruz R."/>
            <person name="Yamaguchi T."/>
            <person name="Sekiguchi Y."/>
        </authorList>
    </citation>
    <scope>NUCLEOTIDE SEQUENCE [LARGE SCALE GENOMIC DNA]</scope>
    <source>
        <strain evidence="1">TC1</strain>
    </source>
</reference>
<protein>
    <submittedName>
        <fullName evidence="1">Uncharacterized protein</fullName>
    </submittedName>
</protein>
<sequence length="481" mass="54922">MMKKIVSAILFSVLLYYSFQMVNEMLFIKTEVNAAKDLVLEPKKTIDVFFLGTSHVYCGVNPLEIWKQSGITSFDLVTNRQPIWASYSILKQSLKQQKPAVIFFEVLGATDYVEGLIESDRGNHATHLAMDPIPLSFSKIMDVLRIDEIKKKQEMLFPVIYHHRRLVENELNSTDLLYPFTRNRNIQKGYVLSLKTEPQERSGPYPTQSIPLHPTAEKYLIKIIELCREEKIPLVLFKTPAPSSENLLMQLNGIAELADKFDIPWIDFNRLVDQIHLDYSTDFVDGGHLNVFGAKKVSAYLSQYLQEHFHLEDRRKDSKFSSWNADALHYDNRLNLQTTMLFPEYIRRLGDPHLISVITFNQSVMDHQANFQEGIQRCEVEPSDILNSSNGLICIFDAGKVIKSTSGHFVHYANDTIFNIALGISEGTKSSILVNQKEQSLNVDGVNIVVYDKDTQTILDRVAFLPTDEMQAVRDPSVVTP</sequence>
<dbReference type="Gene3D" id="3.40.50.1110">
    <property type="entry name" value="SGNH hydrolase"/>
    <property type="match status" value="1"/>
</dbReference>
<dbReference type="AlphaFoldDB" id="A0A0K8PAH7"/>
<name>A0A0K8PAH7_9CHLR</name>
<dbReference type="EMBL" id="DF968180">
    <property type="protein sequence ID" value="GAP39549.1"/>
    <property type="molecule type" value="Genomic_DNA"/>
</dbReference>
<dbReference type="InterPro" id="IPR036514">
    <property type="entry name" value="SGNH_hydro_sf"/>
</dbReference>
<accession>A0A0K8PAH7</accession>
<proteinExistence type="predicted"/>
<organism evidence="1">
    <name type="scientific">Flexilinea flocculi</name>
    <dbReference type="NCBI Taxonomy" id="1678840"/>
    <lineage>
        <taxon>Bacteria</taxon>
        <taxon>Bacillati</taxon>
        <taxon>Chloroflexota</taxon>
        <taxon>Anaerolineae</taxon>
        <taxon>Anaerolineales</taxon>
        <taxon>Anaerolineaceae</taxon>
        <taxon>Flexilinea</taxon>
    </lineage>
</organism>
<dbReference type="SUPFAM" id="SSF52266">
    <property type="entry name" value="SGNH hydrolase"/>
    <property type="match status" value="1"/>
</dbReference>
<evidence type="ECO:0000313" key="1">
    <source>
        <dbReference type="EMBL" id="GAP39549.1"/>
    </source>
</evidence>
<evidence type="ECO:0000313" key="2">
    <source>
        <dbReference type="Proteomes" id="UP000053370"/>
    </source>
</evidence>
<dbReference type="RefSeq" id="WP_062278089.1">
    <property type="nucleotide sequence ID" value="NZ_DF968180.1"/>
</dbReference>
<dbReference type="OrthoDB" id="9796702at2"/>
<gene>
    <name evidence="1" type="ORF">ATC1_1279</name>
</gene>
<dbReference type="Proteomes" id="UP000053370">
    <property type="component" value="Unassembled WGS sequence"/>
</dbReference>
<dbReference type="STRING" id="1678840.ATC1_1279"/>